<dbReference type="PROSITE" id="PS00941">
    <property type="entry name" value="CARBOXYLESTERASE_B_2"/>
    <property type="match status" value="1"/>
</dbReference>
<feature type="signal peptide" evidence="4">
    <location>
        <begin position="1"/>
        <end position="20"/>
    </location>
</feature>
<dbReference type="EMBL" id="MU150313">
    <property type="protein sequence ID" value="KAF9459592.1"/>
    <property type="molecule type" value="Genomic_DNA"/>
</dbReference>
<feature type="chain" id="PRO_5040532106" description="Carboxylic ester hydrolase" evidence="4">
    <location>
        <begin position="21"/>
        <end position="482"/>
    </location>
</feature>
<gene>
    <name evidence="6" type="ORF">BDZ94DRAFT_1284308</name>
</gene>
<dbReference type="InterPro" id="IPR019826">
    <property type="entry name" value="Carboxylesterase_B_AS"/>
</dbReference>
<evidence type="ECO:0000256" key="2">
    <source>
        <dbReference type="ARBA" id="ARBA00010515"/>
    </source>
</evidence>
<dbReference type="Proteomes" id="UP000807353">
    <property type="component" value="Unassembled WGS sequence"/>
</dbReference>
<dbReference type="AlphaFoldDB" id="A0A9P6CBK2"/>
<dbReference type="GO" id="GO:0016787">
    <property type="term" value="F:hydrolase activity"/>
    <property type="evidence" value="ECO:0007669"/>
    <property type="project" value="UniProtKB-KW"/>
</dbReference>
<evidence type="ECO:0000313" key="7">
    <source>
        <dbReference type="Proteomes" id="UP000807353"/>
    </source>
</evidence>
<keyword evidence="7" id="KW-1185">Reference proteome</keyword>
<dbReference type="InterPro" id="IPR002168">
    <property type="entry name" value="Lipase_GDXG_HIS_AS"/>
</dbReference>
<dbReference type="Gene3D" id="3.40.50.1820">
    <property type="entry name" value="alpha/beta hydrolase"/>
    <property type="match status" value="1"/>
</dbReference>
<dbReference type="PROSITE" id="PS00122">
    <property type="entry name" value="CARBOXYLESTERASE_B_1"/>
    <property type="match status" value="1"/>
</dbReference>
<feature type="domain" description="Carboxylesterase type B" evidence="5">
    <location>
        <begin position="29"/>
        <end position="477"/>
    </location>
</feature>
<dbReference type="Pfam" id="PF00135">
    <property type="entry name" value="COesterase"/>
    <property type="match status" value="1"/>
</dbReference>
<proteinExistence type="inferred from homology"/>
<accession>A0A9P6CBK2</accession>
<organism evidence="6 7">
    <name type="scientific">Collybia nuda</name>
    <dbReference type="NCBI Taxonomy" id="64659"/>
    <lineage>
        <taxon>Eukaryota</taxon>
        <taxon>Fungi</taxon>
        <taxon>Dikarya</taxon>
        <taxon>Basidiomycota</taxon>
        <taxon>Agaricomycotina</taxon>
        <taxon>Agaricomycetes</taxon>
        <taxon>Agaricomycetidae</taxon>
        <taxon>Agaricales</taxon>
        <taxon>Tricholomatineae</taxon>
        <taxon>Clitocybaceae</taxon>
        <taxon>Collybia</taxon>
    </lineage>
</organism>
<dbReference type="InterPro" id="IPR019819">
    <property type="entry name" value="Carboxylesterase_B_CS"/>
</dbReference>
<evidence type="ECO:0000256" key="3">
    <source>
        <dbReference type="ARBA" id="ARBA00022801"/>
    </source>
</evidence>
<evidence type="ECO:0000259" key="5">
    <source>
        <dbReference type="Pfam" id="PF00135"/>
    </source>
</evidence>
<evidence type="ECO:0000256" key="1">
    <source>
        <dbReference type="ARBA" id="ARBA00005964"/>
    </source>
</evidence>
<protein>
    <recommendedName>
        <fullName evidence="4">Carboxylic ester hydrolase</fullName>
        <ecNumber evidence="4">3.1.1.-</ecNumber>
    </recommendedName>
</protein>
<dbReference type="InterPro" id="IPR002018">
    <property type="entry name" value="CarbesteraseB"/>
</dbReference>
<dbReference type="PANTHER" id="PTHR11559">
    <property type="entry name" value="CARBOXYLESTERASE"/>
    <property type="match status" value="1"/>
</dbReference>
<name>A0A9P6CBK2_9AGAR</name>
<dbReference type="InterPro" id="IPR050309">
    <property type="entry name" value="Type-B_Carboxylest/Lipase"/>
</dbReference>
<sequence>MTRNTYRFLTILLILPLARTDATPEVSTPIVDLGYATYAGSFNHTTGYTQFLGIRYAAAPTGSLRWKPPQTPPRAFGIIPAHLEPPTCFFTSQGEQAKMPFYQTTLSKRDPFFPSEDCLFLNIYTPEDISKIHKNLPVVVYIHGGGYASGSASGFTGEDSFNGNDLLRESNNGAVAVVIQYRLGVFGFLPVLNACLLDQNFALRWVQKHISKFGGDPEHVTIWGQSSGAGSVIQHIASTRAAITSSTFLPSQYKYNDPIPEVCRTEPLFVQTNCSLAHDSLDCLREVDVNALENINNIVAGSGFFGTFLFAPVVDGTFITQRPLKALEEKRVNGVDRISEIILSVTNTFEGALFVDPSTSSRTQIPTYIAQLFPTLGSSDIKKASTYYENIGSPTDQAIAIMGEAIFICPTYSLLRAFEGKSFKGGFSIPPGGHGSDVPYCYPSQNPNGVPPYNNTAFVKAFARSFLDFAMAHTPNQKSEPL</sequence>
<evidence type="ECO:0000313" key="6">
    <source>
        <dbReference type="EMBL" id="KAF9459592.1"/>
    </source>
</evidence>
<dbReference type="InterPro" id="IPR029058">
    <property type="entry name" value="AB_hydrolase_fold"/>
</dbReference>
<dbReference type="EC" id="3.1.1.-" evidence="4"/>
<keyword evidence="3 4" id="KW-0378">Hydrolase</keyword>
<dbReference type="SUPFAM" id="SSF53474">
    <property type="entry name" value="alpha/beta-Hydrolases"/>
    <property type="match status" value="1"/>
</dbReference>
<comment type="similarity">
    <text evidence="1 4">Belongs to the type-B carboxylesterase/lipase family.</text>
</comment>
<reference evidence="6" key="1">
    <citation type="submission" date="2020-11" db="EMBL/GenBank/DDBJ databases">
        <authorList>
            <consortium name="DOE Joint Genome Institute"/>
            <person name="Ahrendt S."/>
            <person name="Riley R."/>
            <person name="Andreopoulos W."/>
            <person name="Labutti K."/>
            <person name="Pangilinan J."/>
            <person name="Ruiz-Duenas F.J."/>
            <person name="Barrasa J.M."/>
            <person name="Sanchez-Garcia M."/>
            <person name="Camarero S."/>
            <person name="Miyauchi S."/>
            <person name="Serrano A."/>
            <person name="Linde D."/>
            <person name="Babiker R."/>
            <person name="Drula E."/>
            <person name="Ayuso-Fernandez I."/>
            <person name="Pacheco R."/>
            <person name="Padilla G."/>
            <person name="Ferreira P."/>
            <person name="Barriuso J."/>
            <person name="Kellner H."/>
            <person name="Castanera R."/>
            <person name="Alfaro M."/>
            <person name="Ramirez L."/>
            <person name="Pisabarro A.G."/>
            <person name="Kuo A."/>
            <person name="Tritt A."/>
            <person name="Lipzen A."/>
            <person name="He G."/>
            <person name="Yan M."/>
            <person name="Ng V."/>
            <person name="Cullen D."/>
            <person name="Martin F."/>
            <person name="Rosso M.-N."/>
            <person name="Henrissat B."/>
            <person name="Hibbett D."/>
            <person name="Martinez A.T."/>
            <person name="Grigoriev I.V."/>
        </authorList>
    </citation>
    <scope>NUCLEOTIDE SEQUENCE</scope>
    <source>
        <strain evidence="6">CBS 247.69</strain>
    </source>
</reference>
<keyword evidence="4" id="KW-0732">Signal</keyword>
<comment type="similarity">
    <text evidence="2">Belongs to the 'GDXG' lipolytic enzyme family.</text>
</comment>
<dbReference type="OrthoDB" id="408631at2759"/>
<comment type="caution">
    <text evidence="6">The sequence shown here is derived from an EMBL/GenBank/DDBJ whole genome shotgun (WGS) entry which is preliminary data.</text>
</comment>
<evidence type="ECO:0000256" key="4">
    <source>
        <dbReference type="RuleBase" id="RU361235"/>
    </source>
</evidence>
<dbReference type="PROSITE" id="PS01173">
    <property type="entry name" value="LIPASE_GDXG_HIS"/>
    <property type="match status" value="1"/>
</dbReference>